<accession>A0ABU0YJC2</accession>
<dbReference type="Proteomes" id="UP001230156">
    <property type="component" value="Unassembled WGS sequence"/>
</dbReference>
<protein>
    <submittedName>
        <fullName evidence="1">DUF2125 domain-containing protein</fullName>
    </submittedName>
</protein>
<dbReference type="Pfam" id="PF09898">
    <property type="entry name" value="DUF2125"/>
    <property type="match status" value="1"/>
</dbReference>
<gene>
    <name evidence="1" type="ORF">Q8A70_06190</name>
</gene>
<comment type="caution">
    <text evidence="1">The sequence shown here is derived from an EMBL/GenBank/DDBJ whole genome shotgun (WGS) entry which is preliminary data.</text>
</comment>
<evidence type="ECO:0000313" key="2">
    <source>
        <dbReference type="Proteomes" id="UP001230156"/>
    </source>
</evidence>
<sequence>MKARTRIIAAIAAGLVLLGGYAGYWFTVAAQLEKGVDDWVALQRQAGMTVDFERTSVSGFPFDFRTTFGRPHMAGTIGGQAFDWHGPDVEAKLSPLDLHAMTFSGPGHHVIDLGQGPAVVDVADLSARVRLDGFGQLSSLAVKFSGAQAALPDGRSLAAASGEASLDAAATPPKSEADPLLQFSATAKDLRLPEGTVLLTADPLGEVALAGTVKGPMPMAPLRQALASWRDAGGTIEVTDFALAQATLSVAGSATVALDETLQPIVAANLKARGLSQTIDLLASQRRLHPEDALKMKLFVKGAERDAPGGYKEVATGLTIQGGYLFWGPFKIARVPPIRWP</sequence>
<proteinExistence type="predicted"/>
<reference evidence="2" key="1">
    <citation type="submission" date="2023-08" db="EMBL/GenBank/DDBJ databases">
        <title>Rhodospirillaceae gen. nov., a novel taxon isolated from the Yangtze River Yuezi River estuary sludge.</title>
        <authorList>
            <person name="Ruan L."/>
        </authorList>
    </citation>
    <scope>NUCLEOTIDE SEQUENCE [LARGE SCALE GENOMIC DNA]</scope>
    <source>
        <strain evidence="2">R-7</strain>
    </source>
</reference>
<keyword evidence="2" id="KW-1185">Reference proteome</keyword>
<organism evidence="1 2">
    <name type="scientific">Dongia sedimenti</name>
    <dbReference type="NCBI Taxonomy" id="3064282"/>
    <lineage>
        <taxon>Bacteria</taxon>
        <taxon>Pseudomonadati</taxon>
        <taxon>Pseudomonadota</taxon>
        <taxon>Alphaproteobacteria</taxon>
        <taxon>Rhodospirillales</taxon>
        <taxon>Dongiaceae</taxon>
        <taxon>Dongia</taxon>
    </lineage>
</organism>
<evidence type="ECO:0000313" key="1">
    <source>
        <dbReference type="EMBL" id="MDQ7247245.1"/>
    </source>
</evidence>
<dbReference type="EMBL" id="JAUYVI010000002">
    <property type="protein sequence ID" value="MDQ7247245.1"/>
    <property type="molecule type" value="Genomic_DNA"/>
</dbReference>
<dbReference type="RefSeq" id="WP_379954646.1">
    <property type="nucleotide sequence ID" value="NZ_JAUYVI010000002.1"/>
</dbReference>
<name>A0ABU0YJC2_9PROT</name>
<dbReference type="InterPro" id="IPR018666">
    <property type="entry name" value="DUF2125"/>
</dbReference>